<accession>A0A517P115</accession>
<proteinExistence type="inferred from homology"/>
<sequence precursor="true">MKNVICFLTACTLLGVTFTACGSEKPNIILILADDMGPGEPSHEGGLVPTPALDQMANQGMRFSDAHTSSAVCTPTRYGILTGRYNWRSRLKRGVLVAADSPALMDPNRLSLPAFLQQSGYHTACIGKWHLGADWEKVASTANAERKKQFGSWKIDYQKPFRNGPVDVGFDEAFFVLSSLDMPPYVYLRDDRAEEVPTVERGFPHNEYNDYERIGAAASDFDASECLADWATESRRFIQNRVADEAAKPFFLYLPLTSPHTPIRPGKAFKGRYKQYSWYADFIAETDWVVEQVLEQLQESGIDGETLVIFTSDNGFAPYVEIPKMLAAGYKPSGPYRGSKASAYEGGHRVPFMVRWPGKVVAGSTCKTTICTTDFFATFAEILGADDAIPDDAAEDSFSFYSCLTGNDKPTRPFTIHHSISGKFAIRKGDWKLILATDGGGGWKTLANAKAPSTPAKMVQLYNLAVDPGETKNLEETHPDKIVELVNELAGAIAQGRTTPGSQQANDGWPYLHKPTLQKYPQLAE</sequence>
<dbReference type="Proteomes" id="UP000319817">
    <property type="component" value="Chromosome"/>
</dbReference>
<feature type="signal peptide" evidence="5">
    <location>
        <begin position="1"/>
        <end position="22"/>
    </location>
</feature>
<evidence type="ECO:0000259" key="6">
    <source>
        <dbReference type="Pfam" id="PF00884"/>
    </source>
</evidence>
<dbReference type="EC" id="3.1.6.1" evidence="7"/>
<dbReference type="PROSITE" id="PS51257">
    <property type="entry name" value="PROKAR_LIPOPROTEIN"/>
    <property type="match status" value="1"/>
</dbReference>
<dbReference type="AlphaFoldDB" id="A0A517P115"/>
<organism evidence="7 8">
    <name type="scientific">Stieleria marina</name>
    <dbReference type="NCBI Taxonomy" id="1930275"/>
    <lineage>
        <taxon>Bacteria</taxon>
        <taxon>Pseudomonadati</taxon>
        <taxon>Planctomycetota</taxon>
        <taxon>Planctomycetia</taxon>
        <taxon>Pirellulales</taxon>
        <taxon>Pirellulaceae</taxon>
        <taxon>Stieleria</taxon>
    </lineage>
</organism>
<evidence type="ECO:0000256" key="3">
    <source>
        <dbReference type="ARBA" id="ARBA00022801"/>
    </source>
</evidence>
<evidence type="ECO:0000313" key="8">
    <source>
        <dbReference type="Proteomes" id="UP000319817"/>
    </source>
</evidence>
<gene>
    <name evidence="7" type="primary">atsA_71</name>
    <name evidence="7" type="ORF">K239x_50480</name>
</gene>
<reference evidence="7 8" key="1">
    <citation type="submission" date="2019-02" db="EMBL/GenBank/DDBJ databases">
        <title>Deep-cultivation of Planctomycetes and their phenomic and genomic characterization uncovers novel biology.</title>
        <authorList>
            <person name="Wiegand S."/>
            <person name="Jogler M."/>
            <person name="Boedeker C."/>
            <person name="Pinto D."/>
            <person name="Vollmers J."/>
            <person name="Rivas-Marin E."/>
            <person name="Kohn T."/>
            <person name="Peeters S.H."/>
            <person name="Heuer A."/>
            <person name="Rast P."/>
            <person name="Oberbeckmann S."/>
            <person name="Bunk B."/>
            <person name="Jeske O."/>
            <person name="Meyerdierks A."/>
            <person name="Storesund J.E."/>
            <person name="Kallscheuer N."/>
            <person name="Luecker S."/>
            <person name="Lage O.M."/>
            <person name="Pohl T."/>
            <person name="Merkel B.J."/>
            <person name="Hornburger P."/>
            <person name="Mueller R.-W."/>
            <person name="Bruemmer F."/>
            <person name="Labrenz M."/>
            <person name="Spormann A.M."/>
            <person name="Op den Camp H."/>
            <person name="Overmann J."/>
            <person name="Amann R."/>
            <person name="Jetten M.S.M."/>
            <person name="Mascher T."/>
            <person name="Medema M.H."/>
            <person name="Devos D.P."/>
            <person name="Kaster A.-K."/>
            <person name="Ovreas L."/>
            <person name="Rohde M."/>
            <person name="Galperin M.Y."/>
            <person name="Jogler C."/>
        </authorList>
    </citation>
    <scope>NUCLEOTIDE SEQUENCE [LARGE SCALE GENOMIC DNA]</scope>
    <source>
        <strain evidence="7 8">K23_9</strain>
    </source>
</reference>
<dbReference type="Gene3D" id="3.40.720.10">
    <property type="entry name" value="Alkaline Phosphatase, subunit A"/>
    <property type="match status" value="1"/>
</dbReference>
<dbReference type="PANTHER" id="PTHR42693:SF53">
    <property type="entry name" value="ENDO-4-O-SULFATASE"/>
    <property type="match status" value="1"/>
</dbReference>
<evidence type="ECO:0000313" key="7">
    <source>
        <dbReference type="EMBL" id="QDT13033.1"/>
    </source>
</evidence>
<evidence type="ECO:0000256" key="2">
    <source>
        <dbReference type="ARBA" id="ARBA00022723"/>
    </source>
</evidence>
<dbReference type="GO" id="GO:0046872">
    <property type="term" value="F:metal ion binding"/>
    <property type="evidence" value="ECO:0007669"/>
    <property type="project" value="UniProtKB-KW"/>
</dbReference>
<dbReference type="GO" id="GO:0004065">
    <property type="term" value="F:arylsulfatase activity"/>
    <property type="evidence" value="ECO:0007669"/>
    <property type="project" value="UniProtKB-EC"/>
</dbReference>
<dbReference type="SUPFAM" id="SSF53649">
    <property type="entry name" value="Alkaline phosphatase-like"/>
    <property type="match status" value="1"/>
</dbReference>
<dbReference type="PROSITE" id="PS00523">
    <property type="entry name" value="SULFATASE_1"/>
    <property type="match status" value="1"/>
</dbReference>
<dbReference type="Pfam" id="PF00884">
    <property type="entry name" value="Sulfatase"/>
    <property type="match status" value="1"/>
</dbReference>
<feature type="domain" description="Sulfatase N-terminal" evidence="6">
    <location>
        <begin position="26"/>
        <end position="384"/>
    </location>
</feature>
<evidence type="ECO:0000256" key="5">
    <source>
        <dbReference type="SAM" id="SignalP"/>
    </source>
</evidence>
<dbReference type="PROSITE" id="PS00149">
    <property type="entry name" value="SULFATASE_2"/>
    <property type="match status" value="1"/>
</dbReference>
<dbReference type="InterPro" id="IPR000917">
    <property type="entry name" value="Sulfatase_N"/>
</dbReference>
<dbReference type="RefSeq" id="WP_145420834.1">
    <property type="nucleotide sequence ID" value="NZ_CP036526.1"/>
</dbReference>
<evidence type="ECO:0000256" key="1">
    <source>
        <dbReference type="ARBA" id="ARBA00008779"/>
    </source>
</evidence>
<keyword evidence="3 7" id="KW-0378">Hydrolase</keyword>
<comment type="similarity">
    <text evidence="1">Belongs to the sulfatase family.</text>
</comment>
<keyword evidence="2" id="KW-0479">Metal-binding</keyword>
<protein>
    <submittedName>
        <fullName evidence="7">Arylsulfatase</fullName>
        <ecNumber evidence="7">3.1.6.1</ecNumber>
    </submittedName>
</protein>
<keyword evidence="4" id="KW-0106">Calcium</keyword>
<dbReference type="EMBL" id="CP036526">
    <property type="protein sequence ID" value="QDT13033.1"/>
    <property type="molecule type" value="Genomic_DNA"/>
</dbReference>
<dbReference type="InterPro" id="IPR017850">
    <property type="entry name" value="Alkaline_phosphatase_core_sf"/>
</dbReference>
<dbReference type="CDD" id="cd16143">
    <property type="entry name" value="ARS_like"/>
    <property type="match status" value="1"/>
</dbReference>
<dbReference type="PANTHER" id="PTHR42693">
    <property type="entry name" value="ARYLSULFATASE FAMILY MEMBER"/>
    <property type="match status" value="1"/>
</dbReference>
<keyword evidence="8" id="KW-1185">Reference proteome</keyword>
<keyword evidence="5" id="KW-0732">Signal</keyword>
<dbReference type="InterPro" id="IPR024607">
    <property type="entry name" value="Sulfatase_CS"/>
</dbReference>
<feature type="chain" id="PRO_5021910000" evidence="5">
    <location>
        <begin position="23"/>
        <end position="525"/>
    </location>
</feature>
<name>A0A517P115_9BACT</name>
<dbReference type="Gene3D" id="3.30.1120.10">
    <property type="match status" value="1"/>
</dbReference>
<evidence type="ECO:0000256" key="4">
    <source>
        <dbReference type="ARBA" id="ARBA00022837"/>
    </source>
</evidence>
<dbReference type="OrthoDB" id="9783154at2"/>
<dbReference type="InterPro" id="IPR050738">
    <property type="entry name" value="Sulfatase"/>
</dbReference>